<proteinExistence type="predicted"/>
<sequence>MTDQTAVREPVPGAAPEPEPGPQETAALRRAQEAERAADLGGGAAPDRSPDPGEMRRDLGLGPRAPLDPLARDAEEAGLAPRTVAELDDEGAAPPETGRTPGARWLFAAVAAAAVAVVASVALA</sequence>
<evidence type="ECO:0000256" key="1">
    <source>
        <dbReference type="SAM" id="MobiDB-lite"/>
    </source>
</evidence>
<feature type="compositionally biased region" description="Basic and acidic residues" evidence="1">
    <location>
        <begin position="48"/>
        <end position="59"/>
    </location>
</feature>
<name>A0A1I3ENU4_9RHOB</name>
<gene>
    <name evidence="3" type="ORF">SAMN05216258_103498</name>
</gene>
<organism evidence="3 4">
    <name type="scientific">Albimonas pacifica</name>
    <dbReference type="NCBI Taxonomy" id="1114924"/>
    <lineage>
        <taxon>Bacteria</taxon>
        <taxon>Pseudomonadati</taxon>
        <taxon>Pseudomonadota</taxon>
        <taxon>Alphaproteobacteria</taxon>
        <taxon>Rhodobacterales</taxon>
        <taxon>Paracoccaceae</taxon>
        <taxon>Albimonas</taxon>
    </lineage>
</organism>
<dbReference type="Proteomes" id="UP000199377">
    <property type="component" value="Unassembled WGS sequence"/>
</dbReference>
<evidence type="ECO:0000313" key="4">
    <source>
        <dbReference type="Proteomes" id="UP000199377"/>
    </source>
</evidence>
<dbReference type="AlphaFoldDB" id="A0A1I3ENU4"/>
<keyword evidence="2" id="KW-0472">Membrane</keyword>
<feature type="transmembrane region" description="Helical" evidence="2">
    <location>
        <begin position="105"/>
        <end position="123"/>
    </location>
</feature>
<keyword evidence="2" id="KW-1133">Transmembrane helix</keyword>
<dbReference type="RefSeq" id="WP_092859255.1">
    <property type="nucleotide sequence ID" value="NZ_FOQH01000003.1"/>
</dbReference>
<reference evidence="3 4" key="1">
    <citation type="submission" date="2016-10" db="EMBL/GenBank/DDBJ databases">
        <authorList>
            <person name="de Groot N.N."/>
        </authorList>
    </citation>
    <scope>NUCLEOTIDE SEQUENCE [LARGE SCALE GENOMIC DNA]</scope>
    <source>
        <strain evidence="3 4">CGMCC 1.11030</strain>
    </source>
</reference>
<protein>
    <submittedName>
        <fullName evidence="3">Uncharacterized protein</fullName>
    </submittedName>
</protein>
<evidence type="ECO:0000256" key="2">
    <source>
        <dbReference type="SAM" id="Phobius"/>
    </source>
</evidence>
<feature type="region of interest" description="Disordered" evidence="1">
    <location>
        <begin position="1"/>
        <end position="100"/>
    </location>
</feature>
<evidence type="ECO:0000313" key="3">
    <source>
        <dbReference type="EMBL" id="SFI00612.1"/>
    </source>
</evidence>
<keyword evidence="4" id="KW-1185">Reference proteome</keyword>
<keyword evidence="2" id="KW-0812">Transmembrane</keyword>
<dbReference type="EMBL" id="FOQH01000003">
    <property type="protein sequence ID" value="SFI00612.1"/>
    <property type="molecule type" value="Genomic_DNA"/>
</dbReference>
<accession>A0A1I3ENU4</accession>